<name>A0A1Y1YAV3_9PLEO</name>
<dbReference type="Proteomes" id="UP000193144">
    <property type="component" value="Unassembled WGS sequence"/>
</dbReference>
<gene>
    <name evidence="2" type="ORF">BCR34DRAFT_203527</name>
</gene>
<feature type="non-terminal residue" evidence="2">
    <location>
        <position position="324"/>
    </location>
</feature>
<reference evidence="2 3" key="1">
    <citation type="submission" date="2016-07" db="EMBL/GenBank/DDBJ databases">
        <title>Pervasive Adenine N6-methylation of Active Genes in Fungi.</title>
        <authorList>
            <consortium name="DOE Joint Genome Institute"/>
            <person name="Mondo S.J."/>
            <person name="Dannebaum R.O."/>
            <person name="Kuo R.C."/>
            <person name="Labutti K."/>
            <person name="Haridas S."/>
            <person name="Kuo A."/>
            <person name="Salamov A."/>
            <person name="Ahrendt S.R."/>
            <person name="Lipzen A."/>
            <person name="Sullivan W."/>
            <person name="Andreopoulos W.B."/>
            <person name="Clum A."/>
            <person name="Lindquist E."/>
            <person name="Daum C."/>
            <person name="Ramamoorthy G.K."/>
            <person name="Gryganskyi A."/>
            <person name="Culley D."/>
            <person name="Magnuson J.K."/>
            <person name="James T.Y."/>
            <person name="O'Malley M.A."/>
            <person name="Stajich J.E."/>
            <person name="Spatafora J.W."/>
            <person name="Visel A."/>
            <person name="Grigoriev I.V."/>
        </authorList>
    </citation>
    <scope>NUCLEOTIDE SEQUENCE [LARGE SCALE GENOMIC DNA]</scope>
    <source>
        <strain evidence="2 3">CBS 115471</strain>
    </source>
</reference>
<keyword evidence="3" id="KW-1185">Reference proteome</keyword>
<accession>A0A1Y1YAV3</accession>
<dbReference type="EMBL" id="MCFA01000292">
    <property type="protein sequence ID" value="ORX95035.1"/>
    <property type="molecule type" value="Genomic_DNA"/>
</dbReference>
<organism evidence="2 3">
    <name type="scientific">Clohesyomyces aquaticus</name>
    <dbReference type="NCBI Taxonomy" id="1231657"/>
    <lineage>
        <taxon>Eukaryota</taxon>
        <taxon>Fungi</taxon>
        <taxon>Dikarya</taxon>
        <taxon>Ascomycota</taxon>
        <taxon>Pezizomycotina</taxon>
        <taxon>Dothideomycetes</taxon>
        <taxon>Pleosporomycetidae</taxon>
        <taxon>Pleosporales</taxon>
        <taxon>Lindgomycetaceae</taxon>
        <taxon>Clohesyomyces</taxon>
    </lineage>
</organism>
<sequence length="324" mass="35873">MCCFNRLVYACDHVVLLTNPQNTGLCYAALDFGFIPGLSSAPAFCFPLHGDVDDANRIAVRYFDLENHCAECTQEQHYAIAAEIRSLQVGIDVLWEKCTELALYYNKSWVAKGSVPFLKNGWLKRFLTGMGTREFERLFFDDLEEAFRGTAHMLDALCKGAREMIPYVTEWVNGNVESVKQKFVVFMLTMEALEAGDLDLEELGSLGMALEGLVEKDDPEPESIEPAELEAFNFEKNGEDLPDVELVQNWIQGLSVSQDRDSTFVTIPLTPTAPKPVELAAPSRTPAPILGLEIHINDYTSDPGAEGFSPTNSWSSSPPPSSSS</sequence>
<evidence type="ECO:0000313" key="3">
    <source>
        <dbReference type="Proteomes" id="UP000193144"/>
    </source>
</evidence>
<evidence type="ECO:0000313" key="2">
    <source>
        <dbReference type="EMBL" id="ORX95035.1"/>
    </source>
</evidence>
<feature type="region of interest" description="Disordered" evidence="1">
    <location>
        <begin position="298"/>
        <end position="324"/>
    </location>
</feature>
<dbReference type="AlphaFoldDB" id="A0A1Y1YAV3"/>
<proteinExistence type="predicted"/>
<protein>
    <submittedName>
        <fullName evidence="2">Uncharacterized protein</fullName>
    </submittedName>
</protein>
<evidence type="ECO:0000256" key="1">
    <source>
        <dbReference type="SAM" id="MobiDB-lite"/>
    </source>
</evidence>
<comment type="caution">
    <text evidence="2">The sequence shown here is derived from an EMBL/GenBank/DDBJ whole genome shotgun (WGS) entry which is preliminary data.</text>
</comment>